<accession>A0A5M3X3I5</accession>
<dbReference type="InterPro" id="IPR024344">
    <property type="entry name" value="MDMPI_metal-binding"/>
</dbReference>
<dbReference type="InterPro" id="IPR034660">
    <property type="entry name" value="DinB/YfiT-like"/>
</dbReference>
<feature type="domain" description="Mycothiol-dependent maleylpyruvate isomerase metal-binding" evidence="1">
    <location>
        <begin position="9"/>
        <end position="129"/>
    </location>
</feature>
<dbReference type="NCBIfam" id="TIGR03086">
    <property type="entry name" value="TIGR03086 family metal-binding protein"/>
    <property type="match status" value="1"/>
</dbReference>
<proteinExistence type="predicted"/>
<comment type="caution">
    <text evidence="2">The sequence shown here is derived from an EMBL/GenBank/DDBJ whole genome shotgun (WGS) entry which is preliminary data.</text>
</comment>
<dbReference type="Pfam" id="PF11716">
    <property type="entry name" value="MDMPI_N"/>
    <property type="match status" value="1"/>
</dbReference>
<gene>
    <name evidence="2" type="ORF">Amac_063250</name>
</gene>
<dbReference type="InterPro" id="IPR017520">
    <property type="entry name" value="CHP03086"/>
</dbReference>
<dbReference type="EMBL" id="BLAE01000038">
    <property type="protein sequence ID" value="GES12728.1"/>
    <property type="molecule type" value="Genomic_DNA"/>
</dbReference>
<evidence type="ECO:0000259" key="1">
    <source>
        <dbReference type="Pfam" id="PF11716"/>
    </source>
</evidence>
<keyword evidence="3" id="KW-1185">Reference proteome</keyword>
<organism evidence="2 3">
    <name type="scientific">Acrocarpospora macrocephala</name>
    <dbReference type="NCBI Taxonomy" id="150177"/>
    <lineage>
        <taxon>Bacteria</taxon>
        <taxon>Bacillati</taxon>
        <taxon>Actinomycetota</taxon>
        <taxon>Actinomycetes</taxon>
        <taxon>Streptosporangiales</taxon>
        <taxon>Streptosporangiaceae</taxon>
        <taxon>Acrocarpospora</taxon>
    </lineage>
</organism>
<name>A0A5M3X3I5_9ACTN</name>
<dbReference type="InterPro" id="IPR017517">
    <property type="entry name" value="Maleyloyr_isom"/>
</dbReference>
<dbReference type="NCBIfam" id="TIGR03083">
    <property type="entry name" value="maleylpyruvate isomerase family mycothiol-dependent enzyme"/>
    <property type="match status" value="1"/>
</dbReference>
<dbReference type="AlphaFoldDB" id="A0A5M3X3I5"/>
<evidence type="ECO:0000313" key="3">
    <source>
        <dbReference type="Proteomes" id="UP000331127"/>
    </source>
</evidence>
<dbReference type="SUPFAM" id="SSF109854">
    <property type="entry name" value="DinB/YfiT-like putative metalloenzymes"/>
    <property type="match status" value="1"/>
</dbReference>
<reference evidence="2 3" key="1">
    <citation type="submission" date="2019-10" db="EMBL/GenBank/DDBJ databases">
        <title>Whole genome shotgun sequence of Acrocarpospora macrocephala NBRC 16266.</title>
        <authorList>
            <person name="Ichikawa N."/>
            <person name="Kimura A."/>
            <person name="Kitahashi Y."/>
            <person name="Komaki H."/>
            <person name="Oguchi A."/>
        </authorList>
    </citation>
    <scope>NUCLEOTIDE SEQUENCE [LARGE SCALE GENOMIC DNA]</scope>
    <source>
        <strain evidence="2 3">NBRC 16266</strain>
    </source>
</reference>
<protein>
    <submittedName>
        <fullName evidence="2">TIGR03086 family protein</fullName>
    </submittedName>
</protein>
<dbReference type="OrthoDB" id="5185819at2"/>
<dbReference type="GO" id="GO:0046872">
    <property type="term" value="F:metal ion binding"/>
    <property type="evidence" value="ECO:0007669"/>
    <property type="project" value="InterPro"/>
</dbReference>
<sequence length="187" mass="20102">MDIPELHQRAMEGFGERVHAVGEDQWGLSTPCSDWNVRMLVNHIAGENMWTAPLMAGQTIADMGDSFAGDLLGPDPVKSFDASAEEAIMAVHEPGAMERTVHLSFGDVPGSEYATQLFADILVHSWDLAKATGGDERLDPELVAACASWFTDEEDAYRAAGLIAPRVGVSGDADQQTRLLAAFGRDA</sequence>
<dbReference type="Proteomes" id="UP000331127">
    <property type="component" value="Unassembled WGS sequence"/>
</dbReference>
<evidence type="ECO:0000313" key="2">
    <source>
        <dbReference type="EMBL" id="GES12728.1"/>
    </source>
</evidence>